<dbReference type="RefSeq" id="WP_209140528.1">
    <property type="nucleotide sequence ID" value="NZ_JAGHKO010000004.1"/>
</dbReference>
<dbReference type="InterPro" id="IPR010620">
    <property type="entry name" value="SBBP_repeat"/>
</dbReference>
<dbReference type="Gene3D" id="2.120.10.30">
    <property type="entry name" value="TolB, C-terminal domain"/>
    <property type="match status" value="1"/>
</dbReference>
<dbReference type="InterPro" id="IPR011042">
    <property type="entry name" value="6-blade_b-propeller_TolB-like"/>
</dbReference>
<keyword evidence="4" id="KW-1185">Reference proteome</keyword>
<dbReference type="EMBL" id="JAGHKO010000004">
    <property type="protein sequence ID" value="MBO9202483.1"/>
    <property type="molecule type" value="Genomic_DNA"/>
</dbReference>
<dbReference type="Gene3D" id="2.80.10.50">
    <property type="match status" value="1"/>
</dbReference>
<dbReference type="InterPro" id="IPR026444">
    <property type="entry name" value="Secre_tail"/>
</dbReference>
<evidence type="ECO:0000256" key="1">
    <source>
        <dbReference type="SAM" id="SignalP"/>
    </source>
</evidence>
<comment type="caution">
    <text evidence="3">The sequence shown here is derived from an EMBL/GenBank/DDBJ whole genome shotgun (WGS) entry which is preliminary data.</text>
</comment>
<keyword evidence="1" id="KW-0732">Signal</keyword>
<feature type="domain" description="Secretion system C-terminal sorting" evidence="2">
    <location>
        <begin position="496"/>
        <end position="561"/>
    </location>
</feature>
<feature type="chain" id="PRO_5045641875" evidence="1">
    <location>
        <begin position="23"/>
        <end position="577"/>
    </location>
</feature>
<reference evidence="3 4" key="1">
    <citation type="submission" date="2021-03" db="EMBL/GenBank/DDBJ databases">
        <title>Assistant Professor.</title>
        <authorList>
            <person name="Huq M.A."/>
        </authorList>
    </citation>
    <scope>NUCLEOTIDE SEQUENCE [LARGE SCALE GENOMIC DNA]</scope>
    <source>
        <strain evidence="3 4">MAH-29</strain>
    </source>
</reference>
<organism evidence="3 4">
    <name type="scientific">Niastella soli</name>
    <dbReference type="NCBI Taxonomy" id="2821487"/>
    <lineage>
        <taxon>Bacteria</taxon>
        <taxon>Pseudomonadati</taxon>
        <taxon>Bacteroidota</taxon>
        <taxon>Chitinophagia</taxon>
        <taxon>Chitinophagales</taxon>
        <taxon>Chitinophagaceae</taxon>
        <taxon>Niastella</taxon>
    </lineage>
</organism>
<sequence>MRTMLHSRKLLLLSVCIILTNAGISQLTQAWVARYNGTANGSDGARSLALDNNGNVYVTGTVTSTLSGKDYRTIKYSATGVIIWKAIWNGGANGDDEPFSIAVDANGNAYVTGRSAGRSSGNDFATVKYNSAGVRQWSVRYNGPGNGSDWAKSIKVDGAGNVYVTGGSVGNGTGFDYATVKYNTNGDLQWVARYDGPGINDESNALALDEDGNVYVTGRSPAGVNIDEEDMDYTTIKYNNNGQELWVKRYDGPSPTNDFDEALDITVDQYKNVYVTGRSNASSQESSNDYATVKYNTFGTQLWAARYNGPGNSIDNATSVVVDALQNVYVTGLSAAGPNETNYDYATIKYSVNGGQVWVSRYNGPANGHDEASAVALDKFGNVYVTGRSTGNGSGYDFATVKYNGGGVQQSVARYNGPANANDGTAVFIGFYTSHPIGVDAAGNVYVTGLSTGIGTGFDITTIKYTQPGAPAPSLITGVTEPPPVIPTNFKVFVAPNPASVSTKIAYQLPVEGRVSITIFDIMGRKVTTLVEAVETAGSYSVDLNVATYQSGIYTYRFLVESGNASWSESGKFSVIK</sequence>
<name>A0ABS3YXK2_9BACT</name>
<dbReference type="Gene3D" id="2.40.10.500">
    <property type="match status" value="1"/>
</dbReference>
<proteinExistence type="predicted"/>
<evidence type="ECO:0000259" key="2">
    <source>
        <dbReference type="Pfam" id="PF18962"/>
    </source>
</evidence>
<dbReference type="SUPFAM" id="SSF101898">
    <property type="entry name" value="NHL repeat"/>
    <property type="match status" value="1"/>
</dbReference>
<evidence type="ECO:0000313" key="4">
    <source>
        <dbReference type="Proteomes" id="UP000677244"/>
    </source>
</evidence>
<accession>A0ABS3YXK2</accession>
<feature type="signal peptide" evidence="1">
    <location>
        <begin position="1"/>
        <end position="22"/>
    </location>
</feature>
<evidence type="ECO:0000313" key="3">
    <source>
        <dbReference type="EMBL" id="MBO9202483.1"/>
    </source>
</evidence>
<dbReference type="Gene3D" id="2.60.40.4070">
    <property type="match status" value="1"/>
</dbReference>
<dbReference type="PANTHER" id="PTHR35580:SF1">
    <property type="entry name" value="PHYTASE-LIKE DOMAIN-CONTAINING PROTEIN"/>
    <property type="match status" value="1"/>
</dbReference>
<dbReference type="Proteomes" id="UP000677244">
    <property type="component" value="Unassembled WGS sequence"/>
</dbReference>
<dbReference type="PANTHER" id="PTHR35580">
    <property type="entry name" value="CELL SURFACE GLYCOPROTEIN (S-LAYER PROTEIN)-LIKE PROTEIN"/>
    <property type="match status" value="1"/>
</dbReference>
<dbReference type="NCBIfam" id="TIGR04183">
    <property type="entry name" value="Por_Secre_tail"/>
    <property type="match status" value="1"/>
</dbReference>
<dbReference type="Pfam" id="PF18962">
    <property type="entry name" value="Por_Secre_tail"/>
    <property type="match status" value="1"/>
</dbReference>
<dbReference type="Pfam" id="PF06739">
    <property type="entry name" value="SBBP"/>
    <property type="match status" value="4"/>
</dbReference>
<dbReference type="InterPro" id="IPR052918">
    <property type="entry name" value="Motility_Chemotaxis_Reg"/>
</dbReference>
<gene>
    <name evidence="3" type="ORF">J7I42_19505</name>
</gene>
<protein>
    <submittedName>
        <fullName evidence="3">SBBP repeat-containing protein</fullName>
    </submittedName>
</protein>